<dbReference type="PROSITE" id="PS51257">
    <property type="entry name" value="PROKAR_LIPOPROTEIN"/>
    <property type="match status" value="1"/>
</dbReference>
<dbReference type="EMBL" id="WOWP01000050">
    <property type="protein sequence ID" value="MUV04539.1"/>
    <property type="molecule type" value="Genomic_DNA"/>
</dbReference>
<accession>A0A6N8HFP6</accession>
<evidence type="ECO:0000259" key="4">
    <source>
        <dbReference type="Pfam" id="PF23598"/>
    </source>
</evidence>
<feature type="chain" id="PRO_5026973127" description="Disease resistance R13L4/SHOC-2-like LRR domain-containing protein" evidence="3">
    <location>
        <begin position="24"/>
        <end position="764"/>
    </location>
</feature>
<organism evidence="5 6">
    <name type="scientific">Flavobacterium rakeshii</name>
    <dbReference type="NCBI Taxonomy" id="1038845"/>
    <lineage>
        <taxon>Bacteria</taxon>
        <taxon>Pseudomonadati</taxon>
        <taxon>Bacteroidota</taxon>
        <taxon>Flavobacteriia</taxon>
        <taxon>Flavobacteriales</taxon>
        <taxon>Flavobacteriaceae</taxon>
        <taxon>Flavobacterium</taxon>
    </lineage>
</organism>
<proteinExistence type="predicted"/>
<keyword evidence="1" id="KW-0433">Leucine-rich repeat</keyword>
<dbReference type="InterPro" id="IPR050216">
    <property type="entry name" value="LRR_domain-containing"/>
</dbReference>
<dbReference type="InterPro" id="IPR032675">
    <property type="entry name" value="LRR_dom_sf"/>
</dbReference>
<dbReference type="InterPro" id="IPR055414">
    <property type="entry name" value="LRR_R13L4/SHOC2-like"/>
</dbReference>
<name>A0A6N8HFP6_9FLAO</name>
<dbReference type="InterPro" id="IPR001611">
    <property type="entry name" value="Leu-rich_rpt"/>
</dbReference>
<dbReference type="Proteomes" id="UP000433945">
    <property type="component" value="Unassembled WGS sequence"/>
</dbReference>
<gene>
    <name evidence="5" type="ORF">GN157_12545</name>
</gene>
<dbReference type="InterPro" id="IPR003591">
    <property type="entry name" value="Leu-rich_rpt_typical-subtyp"/>
</dbReference>
<keyword evidence="3" id="KW-0732">Signal</keyword>
<dbReference type="SUPFAM" id="SSF52058">
    <property type="entry name" value="L domain-like"/>
    <property type="match status" value="1"/>
</dbReference>
<protein>
    <recommendedName>
        <fullName evidence="4">Disease resistance R13L4/SHOC-2-like LRR domain-containing protein</fullName>
    </recommendedName>
</protein>
<dbReference type="AlphaFoldDB" id="A0A6N8HFP6"/>
<dbReference type="Gene3D" id="3.80.10.10">
    <property type="entry name" value="Ribonuclease Inhibitor"/>
    <property type="match status" value="3"/>
</dbReference>
<feature type="domain" description="Disease resistance R13L4/SHOC-2-like LRR" evidence="4">
    <location>
        <begin position="525"/>
        <end position="604"/>
    </location>
</feature>
<sequence>MREKNFLKFSLFLFLLASTGFLASCSKDDSPSEEGGQIITPTEVNQSQVVTIEMPTAVSAAEYTGTFNGNTINLARVGEKNIMFQVPSSALGEANLVVEGLGLNLTYTVNETVLPGTPEQELEPFFSDIAAFALTIQEEETEEALLVNNVIASFNDYYDSLNEEEKQHLAIYYKANHELFNSIISGELNVAGRFNTKDLTFDIDTHLLKHQLAALALGGGAVVVWLAPDPLEKAAGALVAYIAWKKCKNYLKEMMTSKLRKVNVAFGDMLSELNRGPQSNLSFTNGESQSLAFNIEQRDIESGDTASENEGLHTFFASHGVFTEAVDKVNGVIEFVNDNLFFSNIDLIPVYTMPSEQPTELTGGGEAVFNALQFSVENDNITLNTSYDDGNIVIAFTINNPANVEGNFIETNLNYTFQDELNAISGSFPVIVSLLQPSIFTDAAAVKSILEANGIDVSDSRWISENENDVISILTENDAVINNGRVTSLSFQSKGLTTIPASIAGLTELGGFLLGYNSLTSLPAEIGSLPNLKVLSVFQNNLTSIPSEIGNLNNLIKLELDSNNISSLPESLWGLTNLNWLTVGGNNLPVMPAAIGNLVNLTDLGWSTNGLTALPTTIGNLTNLNALSIFGNELTSLPAEIGYLTNLTTFSVEDNALTSLPPEIGNMTSLIGDYAGVLNFSGNQLTSLPSEIANLENVSELKLSNNLLESIPSEIGTMNLNALIVSSNQSLLCLPSAVWNSSTIQNIYFDYTGMNNSGDTNCSE</sequence>
<dbReference type="Pfam" id="PF23598">
    <property type="entry name" value="LRR_14"/>
    <property type="match status" value="1"/>
</dbReference>
<dbReference type="SMART" id="SM00369">
    <property type="entry name" value="LRR_TYP"/>
    <property type="match status" value="7"/>
</dbReference>
<dbReference type="PROSITE" id="PS51450">
    <property type="entry name" value="LRR"/>
    <property type="match status" value="2"/>
</dbReference>
<dbReference type="PANTHER" id="PTHR48051:SF1">
    <property type="entry name" value="RAS SUPPRESSOR PROTEIN 1"/>
    <property type="match status" value="1"/>
</dbReference>
<dbReference type="RefSeq" id="WP_157483762.1">
    <property type="nucleotide sequence ID" value="NZ_WOWP01000050.1"/>
</dbReference>
<reference evidence="5 6" key="1">
    <citation type="submission" date="2019-12" db="EMBL/GenBank/DDBJ databases">
        <authorList>
            <person name="Sun J.-Q."/>
        </authorList>
    </citation>
    <scope>NUCLEOTIDE SEQUENCE [LARGE SCALE GENOMIC DNA]</scope>
    <source>
        <strain evidence="5 6">JCM 17928</strain>
    </source>
</reference>
<dbReference type="OrthoDB" id="1352305at2"/>
<evidence type="ECO:0000256" key="3">
    <source>
        <dbReference type="SAM" id="SignalP"/>
    </source>
</evidence>
<evidence type="ECO:0000256" key="1">
    <source>
        <dbReference type="ARBA" id="ARBA00022614"/>
    </source>
</evidence>
<keyword evidence="2" id="KW-0677">Repeat</keyword>
<comment type="caution">
    <text evidence="5">The sequence shown here is derived from an EMBL/GenBank/DDBJ whole genome shotgun (WGS) entry which is preliminary data.</text>
</comment>
<evidence type="ECO:0000256" key="2">
    <source>
        <dbReference type="ARBA" id="ARBA00022737"/>
    </source>
</evidence>
<evidence type="ECO:0000313" key="6">
    <source>
        <dbReference type="Proteomes" id="UP000433945"/>
    </source>
</evidence>
<keyword evidence="6" id="KW-1185">Reference proteome</keyword>
<feature type="signal peptide" evidence="3">
    <location>
        <begin position="1"/>
        <end position="23"/>
    </location>
</feature>
<evidence type="ECO:0000313" key="5">
    <source>
        <dbReference type="EMBL" id="MUV04539.1"/>
    </source>
</evidence>
<dbReference type="PANTHER" id="PTHR48051">
    <property type="match status" value="1"/>
</dbReference>
<dbReference type="GO" id="GO:0005737">
    <property type="term" value="C:cytoplasm"/>
    <property type="evidence" value="ECO:0007669"/>
    <property type="project" value="TreeGrafter"/>
</dbReference>